<dbReference type="AlphaFoldDB" id="A0A2G2YR83"/>
<reference evidence="2 3" key="2">
    <citation type="journal article" date="2017" name="Genome Biol.">
        <title>New reference genome sequences of hot pepper reveal the massive evolution of plant disease-resistance genes by retroduplication.</title>
        <authorList>
            <person name="Kim S."/>
            <person name="Park J."/>
            <person name="Yeom S.I."/>
            <person name="Kim Y.M."/>
            <person name="Seo E."/>
            <person name="Kim K.T."/>
            <person name="Kim M.S."/>
            <person name="Lee J.M."/>
            <person name="Cheong K."/>
            <person name="Shin H.S."/>
            <person name="Kim S.B."/>
            <person name="Han K."/>
            <person name="Lee J."/>
            <person name="Park M."/>
            <person name="Lee H.A."/>
            <person name="Lee H.Y."/>
            <person name="Lee Y."/>
            <person name="Oh S."/>
            <person name="Lee J.H."/>
            <person name="Choi E."/>
            <person name="Choi E."/>
            <person name="Lee S.E."/>
            <person name="Jeon J."/>
            <person name="Kim H."/>
            <person name="Choi G."/>
            <person name="Song H."/>
            <person name="Lee J."/>
            <person name="Lee S.C."/>
            <person name="Kwon J.K."/>
            <person name="Lee H.Y."/>
            <person name="Koo N."/>
            <person name="Hong Y."/>
            <person name="Kim R.W."/>
            <person name="Kang W.H."/>
            <person name="Huh J.H."/>
            <person name="Kang B.C."/>
            <person name="Yang T.J."/>
            <person name="Lee Y.H."/>
            <person name="Bennetzen J.L."/>
            <person name="Choi D."/>
        </authorList>
    </citation>
    <scope>NUCLEOTIDE SEQUENCE [LARGE SCALE GENOMIC DNA]</scope>
    <source>
        <strain evidence="3">cv. CM334</strain>
    </source>
</reference>
<dbReference type="Proteomes" id="UP000222542">
    <property type="component" value="Unassembled WGS sequence"/>
</dbReference>
<organism evidence="2 3">
    <name type="scientific">Capsicum annuum</name>
    <name type="common">Capsicum pepper</name>
    <dbReference type="NCBI Taxonomy" id="4072"/>
    <lineage>
        <taxon>Eukaryota</taxon>
        <taxon>Viridiplantae</taxon>
        <taxon>Streptophyta</taxon>
        <taxon>Embryophyta</taxon>
        <taxon>Tracheophyta</taxon>
        <taxon>Spermatophyta</taxon>
        <taxon>Magnoliopsida</taxon>
        <taxon>eudicotyledons</taxon>
        <taxon>Gunneridae</taxon>
        <taxon>Pentapetalae</taxon>
        <taxon>asterids</taxon>
        <taxon>lamiids</taxon>
        <taxon>Solanales</taxon>
        <taxon>Solanaceae</taxon>
        <taxon>Solanoideae</taxon>
        <taxon>Capsiceae</taxon>
        <taxon>Capsicum</taxon>
    </lineage>
</organism>
<gene>
    <name evidence="2" type="ORF">T459_23038</name>
</gene>
<dbReference type="GO" id="GO:0004523">
    <property type="term" value="F:RNA-DNA hybrid ribonuclease activity"/>
    <property type="evidence" value="ECO:0007669"/>
    <property type="project" value="InterPro"/>
</dbReference>
<sequence>MNNWEATMPYIDTRGYREKATSRDQGYDSSHSIVTTPETFKAAVLPMVQGIDIEEMHLPEIIMEWWTIKATTKLEVVYKIIPTIIMWNIWKRRNTIKHGGNVRYEELVWQCQEVIRKLIKKLYPWIKMGEESWPEIVSRLRRYKPRLHYCSVMWIFPEKNRFKCNTDGASRGNPGISACAFCIRDDRGDLVYAKAKSLGITTNTQAEIEAINDALKYMQQKDLRKVIIETDSLVLMKMINRLWKVPWELIEQIEDMRDRIHAIQAKKQHTFREGNTVADALANEVIDAQLSTKYHSFYELPARIRKHINMNKTQTPNLRIRTRQIQSYA</sequence>
<dbReference type="InterPro" id="IPR002156">
    <property type="entry name" value="RNaseH_domain"/>
</dbReference>
<comment type="caution">
    <text evidence="2">The sequence shown here is derived from an EMBL/GenBank/DDBJ whole genome shotgun (WGS) entry which is preliminary data.</text>
</comment>
<dbReference type="STRING" id="4072.A0A2G2YR83"/>
<dbReference type="PROSITE" id="PS50879">
    <property type="entry name" value="RNASE_H_1"/>
    <property type="match status" value="1"/>
</dbReference>
<protein>
    <recommendedName>
        <fullName evidence="1">RNase H type-1 domain-containing protein</fullName>
    </recommendedName>
</protein>
<dbReference type="OMA" id="WHNIWIE"/>
<dbReference type="CDD" id="cd06222">
    <property type="entry name" value="RNase_H_like"/>
    <property type="match status" value="1"/>
</dbReference>
<name>A0A2G2YR83_CAPAN</name>
<keyword evidence="3" id="KW-1185">Reference proteome</keyword>
<dbReference type="PANTHER" id="PTHR47723">
    <property type="entry name" value="OS05G0353850 PROTEIN"/>
    <property type="match status" value="1"/>
</dbReference>
<accession>A0A2G2YR83</accession>
<dbReference type="InterPro" id="IPR036397">
    <property type="entry name" value="RNaseH_sf"/>
</dbReference>
<dbReference type="InterPro" id="IPR053151">
    <property type="entry name" value="RNase_H-like"/>
</dbReference>
<dbReference type="EMBL" id="AYRZ02000009">
    <property type="protein sequence ID" value="PHT72253.1"/>
    <property type="molecule type" value="Genomic_DNA"/>
</dbReference>
<dbReference type="InterPro" id="IPR012337">
    <property type="entry name" value="RNaseH-like_sf"/>
</dbReference>
<evidence type="ECO:0000313" key="3">
    <source>
        <dbReference type="Proteomes" id="UP000222542"/>
    </source>
</evidence>
<proteinExistence type="predicted"/>
<evidence type="ECO:0000259" key="1">
    <source>
        <dbReference type="PROSITE" id="PS50879"/>
    </source>
</evidence>
<dbReference type="PANTHER" id="PTHR47723:SF24">
    <property type="entry name" value="RNASE H TYPE-1 DOMAIN-CONTAINING PROTEIN"/>
    <property type="match status" value="1"/>
</dbReference>
<dbReference type="Gramene" id="PHT72253">
    <property type="protein sequence ID" value="PHT72253"/>
    <property type="gene ID" value="T459_23038"/>
</dbReference>
<dbReference type="GO" id="GO:0003676">
    <property type="term" value="F:nucleic acid binding"/>
    <property type="evidence" value="ECO:0007669"/>
    <property type="project" value="InterPro"/>
</dbReference>
<dbReference type="SUPFAM" id="SSF53098">
    <property type="entry name" value="Ribonuclease H-like"/>
    <property type="match status" value="1"/>
</dbReference>
<dbReference type="Gene3D" id="3.30.420.10">
    <property type="entry name" value="Ribonuclease H-like superfamily/Ribonuclease H"/>
    <property type="match status" value="1"/>
</dbReference>
<dbReference type="InterPro" id="IPR044730">
    <property type="entry name" value="RNase_H-like_dom_plant"/>
</dbReference>
<evidence type="ECO:0000313" key="2">
    <source>
        <dbReference type="EMBL" id="PHT72253.1"/>
    </source>
</evidence>
<reference evidence="2 3" key="1">
    <citation type="journal article" date="2014" name="Nat. Genet.">
        <title>Genome sequence of the hot pepper provides insights into the evolution of pungency in Capsicum species.</title>
        <authorList>
            <person name="Kim S."/>
            <person name="Park M."/>
            <person name="Yeom S.I."/>
            <person name="Kim Y.M."/>
            <person name="Lee J.M."/>
            <person name="Lee H.A."/>
            <person name="Seo E."/>
            <person name="Choi J."/>
            <person name="Cheong K."/>
            <person name="Kim K.T."/>
            <person name="Jung K."/>
            <person name="Lee G.W."/>
            <person name="Oh S.K."/>
            <person name="Bae C."/>
            <person name="Kim S.B."/>
            <person name="Lee H.Y."/>
            <person name="Kim S.Y."/>
            <person name="Kim M.S."/>
            <person name="Kang B.C."/>
            <person name="Jo Y.D."/>
            <person name="Yang H.B."/>
            <person name="Jeong H.J."/>
            <person name="Kang W.H."/>
            <person name="Kwon J.K."/>
            <person name="Shin C."/>
            <person name="Lim J.Y."/>
            <person name="Park J.H."/>
            <person name="Huh J.H."/>
            <person name="Kim J.S."/>
            <person name="Kim B.D."/>
            <person name="Cohen O."/>
            <person name="Paran I."/>
            <person name="Suh M.C."/>
            <person name="Lee S.B."/>
            <person name="Kim Y.K."/>
            <person name="Shin Y."/>
            <person name="Noh S.J."/>
            <person name="Park J."/>
            <person name="Seo Y.S."/>
            <person name="Kwon S.Y."/>
            <person name="Kim H.A."/>
            <person name="Park J.M."/>
            <person name="Kim H.J."/>
            <person name="Choi S.B."/>
            <person name="Bosland P.W."/>
            <person name="Reeves G."/>
            <person name="Jo S.H."/>
            <person name="Lee B.W."/>
            <person name="Cho H.T."/>
            <person name="Choi H.S."/>
            <person name="Lee M.S."/>
            <person name="Yu Y."/>
            <person name="Do Choi Y."/>
            <person name="Park B.S."/>
            <person name="van Deynze A."/>
            <person name="Ashrafi H."/>
            <person name="Hill T."/>
            <person name="Kim W.T."/>
            <person name="Pai H.S."/>
            <person name="Ahn H.K."/>
            <person name="Yeam I."/>
            <person name="Giovannoni J.J."/>
            <person name="Rose J.K."/>
            <person name="Sorensen I."/>
            <person name="Lee S.J."/>
            <person name="Kim R.W."/>
            <person name="Choi I.Y."/>
            <person name="Choi B.S."/>
            <person name="Lim J.S."/>
            <person name="Lee Y.H."/>
            <person name="Choi D."/>
        </authorList>
    </citation>
    <scope>NUCLEOTIDE SEQUENCE [LARGE SCALE GENOMIC DNA]</scope>
    <source>
        <strain evidence="3">cv. CM334</strain>
    </source>
</reference>
<dbReference type="Pfam" id="PF13456">
    <property type="entry name" value="RVT_3"/>
    <property type="match status" value="1"/>
</dbReference>
<feature type="domain" description="RNase H type-1" evidence="1">
    <location>
        <begin position="158"/>
        <end position="287"/>
    </location>
</feature>